<dbReference type="Proteomes" id="UP000000589">
    <property type="component" value="Chromosome 2"/>
</dbReference>
<dbReference type="PANTHER" id="PTHR23234">
    <property type="entry name" value="ZNF44 PROTEIN"/>
    <property type="match status" value="1"/>
</dbReference>
<evidence type="ECO:0000256" key="4">
    <source>
        <dbReference type="ARBA" id="ARBA00022771"/>
    </source>
</evidence>
<dbReference type="InParanoid" id="D3Z288"/>
<evidence type="ECO:0000313" key="9">
    <source>
        <dbReference type="Proteomes" id="UP000000589"/>
    </source>
</evidence>
<evidence type="ECO:0000313" key="8">
    <source>
        <dbReference type="MGI" id="MGI:3651910"/>
    </source>
</evidence>
<dbReference type="PANTHER" id="PTHR23234:SF10">
    <property type="entry name" value="RIKEN CDNA 6720489N17 GENE-RELATED"/>
    <property type="match status" value="1"/>
</dbReference>
<name>D3Z288_MOUSE</name>
<dbReference type="InterPro" id="IPR050758">
    <property type="entry name" value="Znf_C2H2-type"/>
</dbReference>
<dbReference type="OMA" id="MKEHIMG"/>
<proteinExistence type="predicted"/>
<dbReference type="Ensembl" id="ENSMUST00000126726.2">
    <property type="protein sequence ID" value="ENSMUSP00000119426.2"/>
    <property type="gene ID" value="ENSMUSG00000078876.12"/>
</dbReference>
<reference evidence="7 9" key="2">
    <citation type="journal article" date="2011" name="PLoS Biol.">
        <title>Modernizing reference genome assemblies.</title>
        <authorList>
            <person name="Church D.M."/>
            <person name="Schneider V.A."/>
            <person name="Graves T."/>
            <person name="Auger K."/>
            <person name="Cunningham F."/>
            <person name="Bouk N."/>
            <person name="Chen H.C."/>
            <person name="Agarwala R."/>
            <person name="McLaren W.M."/>
            <person name="Ritchie G.R."/>
            <person name="Albracht D."/>
            <person name="Kremitzki M."/>
            <person name="Rock S."/>
            <person name="Kotkiewicz H."/>
            <person name="Kremitzki C."/>
            <person name="Wollam A."/>
            <person name="Trani L."/>
            <person name="Fulton L."/>
            <person name="Fulton R."/>
            <person name="Matthews L."/>
            <person name="Whitehead S."/>
            <person name="Chow W."/>
            <person name="Torrance J."/>
            <person name="Dunn M."/>
            <person name="Harden G."/>
            <person name="Threadgold G."/>
            <person name="Wood J."/>
            <person name="Collins J."/>
            <person name="Heath P."/>
            <person name="Griffiths G."/>
            <person name="Pelan S."/>
            <person name="Grafham D."/>
            <person name="Eichler E.E."/>
            <person name="Weinstock G."/>
            <person name="Mardis E.R."/>
            <person name="Wilson R.K."/>
            <person name="Howe K."/>
            <person name="Flicek P."/>
            <person name="Hubbard T."/>
        </authorList>
    </citation>
    <scope>NUCLEOTIDE SEQUENCE [LARGE SCALE GENOMIC DNA]</scope>
    <source>
        <strain evidence="7 9">C57BL/6J</strain>
    </source>
</reference>
<keyword evidence="3" id="KW-0677">Repeat</keyword>
<organism evidence="7 9">
    <name type="scientific">Mus musculus</name>
    <name type="common">Mouse</name>
    <dbReference type="NCBI Taxonomy" id="10090"/>
    <lineage>
        <taxon>Eukaryota</taxon>
        <taxon>Metazoa</taxon>
        <taxon>Chordata</taxon>
        <taxon>Craniata</taxon>
        <taxon>Vertebrata</taxon>
        <taxon>Euteleostomi</taxon>
        <taxon>Mammalia</taxon>
        <taxon>Eutheria</taxon>
        <taxon>Euarchontoglires</taxon>
        <taxon>Glires</taxon>
        <taxon>Rodentia</taxon>
        <taxon>Myomorpha</taxon>
        <taxon>Muroidea</taxon>
        <taxon>Muridae</taxon>
        <taxon>Murinae</taxon>
        <taxon>Mus</taxon>
        <taxon>Mus</taxon>
    </lineage>
</organism>
<evidence type="ECO:0000313" key="7">
    <source>
        <dbReference type="Ensembl" id="ENSMUSP00000119426.2"/>
    </source>
</evidence>
<dbReference type="GO" id="GO:0005634">
    <property type="term" value="C:nucleus"/>
    <property type="evidence" value="ECO:0007669"/>
    <property type="project" value="UniProtKB-SubCell"/>
</dbReference>
<keyword evidence="4" id="KW-0863">Zinc-finger</keyword>
<dbReference type="Bgee" id="ENSMUSG00000078876">
    <property type="expression patterns" value="Expressed in epiblast cell in embryo and 15 other cell types or tissues"/>
</dbReference>
<dbReference type="InterPro" id="IPR036051">
    <property type="entry name" value="KRAB_dom_sf"/>
</dbReference>
<dbReference type="PROSITE" id="PS50805">
    <property type="entry name" value="KRAB"/>
    <property type="match status" value="1"/>
</dbReference>
<keyword evidence="2" id="KW-0479">Metal-binding</keyword>
<gene>
    <name evidence="7 8" type="primary">Gm14408</name>
</gene>
<dbReference type="GO" id="GO:0008270">
    <property type="term" value="F:zinc ion binding"/>
    <property type="evidence" value="ECO:0007669"/>
    <property type="project" value="UniProtKB-KW"/>
</dbReference>
<evidence type="ECO:0000256" key="2">
    <source>
        <dbReference type="ARBA" id="ARBA00022723"/>
    </source>
</evidence>
<dbReference type="GO" id="GO:0006355">
    <property type="term" value="P:regulation of DNA-templated transcription"/>
    <property type="evidence" value="ECO:0007669"/>
    <property type="project" value="InterPro"/>
</dbReference>
<keyword evidence="9" id="KW-1185">Reference proteome</keyword>
<feature type="domain" description="KRAB" evidence="6">
    <location>
        <begin position="4"/>
        <end position="88"/>
    </location>
</feature>
<dbReference type="Gene3D" id="6.10.140.140">
    <property type="match status" value="1"/>
</dbReference>
<sequence>MNLVTYDDVHVNFTQEEGALLETSQKNLYKDVMLETYRNLSAIGMKEVVLQCNPLNLFNVVKPLHIIVLDKGMKEHIMGRKTITVTNVVKPL</sequence>
<dbReference type="HOGENOM" id="CLU_002678_69_1_1"/>
<dbReference type="SUPFAM" id="SSF109640">
    <property type="entry name" value="KRAB domain (Kruppel-associated box)"/>
    <property type="match status" value="1"/>
</dbReference>
<dbReference type="SMART" id="SM00349">
    <property type="entry name" value="KRAB"/>
    <property type="match status" value="1"/>
</dbReference>
<dbReference type="AlphaFoldDB" id="D3Z288"/>
<reference evidence="7 9" key="1">
    <citation type="journal article" date="2009" name="PLoS Biol.">
        <title>Lineage-specific biology revealed by a finished genome assembly of the mouse.</title>
        <authorList>
            <consortium name="Mouse Genome Sequencing Consortium"/>
            <person name="Church D.M."/>
            <person name="Goodstadt L."/>
            <person name="Hillier L.W."/>
            <person name="Zody M.C."/>
            <person name="Goldstein S."/>
            <person name="She X."/>
            <person name="Bult C.J."/>
            <person name="Agarwala R."/>
            <person name="Cherry J.L."/>
            <person name="DiCuccio M."/>
            <person name="Hlavina W."/>
            <person name="Kapustin Y."/>
            <person name="Meric P."/>
            <person name="Maglott D."/>
            <person name="Birtle Z."/>
            <person name="Marques A.C."/>
            <person name="Graves T."/>
            <person name="Zhou S."/>
            <person name="Teague B."/>
            <person name="Potamousis K."/>
            <person name="Churas C."/>
            <person name="Place M."/>
            <person name="Herschleb J."/>
            <person name="Runnheim R."/>
            <person name="Forrest D."/>
            <person name="Amos-Landgraf J."/>
            <person name="Schwartz D.C."/>
            <person name="Cheng Z."/>
            <person name="Lindblad-Toh K."/>
            <person name="Eichler E.E."/>
            <person name="Ponting C.P."/>
        </authorList>
    </citation>
    <scope>NUCLEOTIDE SEQUENCE [LARGE SCALE GENOMIC DNA]</scope>
    <source>
        <strain evidence="7 9">C57BL/6J</strain>
    </source>
</reference>
<evidence type="ECO:0000256" key="5">
    <source>
        <dbReference type="ARBA" id="ARBA00022833"/>
    </source>
</evidence>
<dbReference type="AGR" id="MGI:3651910"/>
<protein>
    <submittedName>
        <fullName evidence="7">Predicted gene 14408</fullName>
    </submittedName>
</protein>
<dbReference type="ExpressionAtlas" id="D3Z288">
    <property type="expression patterns" value="baseline"/>
</dbReference>
<reference evidence="7" key="3">
    <citation type="submission" date="2025-08" db="UniProtKB">
        <authorList>
            <consortium name="Ensembl"/>
        </authorList>
    </citation>
    <scope>IDENTIFICATION</scope>
    <source>
        <strain evidence="7">C57BL/6J</strain>
    </source>
</reference>
<dbReference type="SMR" id="D3Z288"/>
<accession>D3Z288</accession>
<evidence type="ECO:0000259" key="6">
    <source>
        <dbReference type="PROSITE" id="PS50805"/>
    </source>
</evidence>
<dbReference type="InterPro" id="IPR001909">
    <property type="entry name" value="KRAB"/>
</dbReference>
<comment type="subcellular location">
    <subcellularLocation>
        <location evidence="1">Nucleus</location>
    </subcellularLocation>
</comment>
<evidence type="ECO:0000256" key="3">
    <source>
        <dbReference type="ARBA" id="ARBA00022737"/>
    </source>
</evidence>
<dbReference type="GeneTree" id="ENSGT00940000154469"/>
<dbReference type="MGI" id="MGI:3651910">
    <property type="gene designation" value="Gm14408"/>
</dbReference>
<dbReference type="Pfam" id="PF01352">
    <property type="entry name" value="KRAB"/>
    <property type="match status" value="1"/>
</dbReference>
<evidence type="ECO:0000256" key="1">
    <source>
        <dbReference type="ARBA" id="ARBA00004123"/>
    </source>
</evidence>
<dbReference type="VEuPathDB" id="HostDB:ENSMUSG00000078876"/>
<keyword evidence="5" id="KW-0862">Zinc</keyword>
<dbReference type="CDD" id="cd07765">
    <property type="entry name" value="KRAB_A-box"/>
    <property type="match status" value="1"/>
</dbReference>
<reference evidence="7" key="4">
    <citation type="submission" date="2025-09" db="UniProtKB">
        <authorList>
            <consortium name="Ensembl"/>
        </authorList>
    </citation>
    <scope>IDENTIFICATION</scope>
    <source>
        <strain evidence="7">C57BL/6J</strain>
    </source>
</reference>